<keyword evidence="6" id="KW-0769">Symport</keyword>
<feature type="transmembrane region" description="Helical" evidence="9">
    <location>
        <begin position="103"/>
        <end position="121"/>
    </location>
</feature>
<feature type="transmembrane region" description="Helical" evidence="9">
    <location>
        <begin position="216"/>
        <end position="233"/>
    </location>
</feature>
<dbReference type="PROSITE" id="PS00216">
    <property type="entry name" value="SUGAR_TRANSPORT_1"/>
    <property type="match status" value="1"/>
</dbReference>
<accession>A0A2U8I363</accession>
<feature type="transmembrane region" description="Helical" evidence="9">
    <location>
        <begin position="142"/>
        <end position="164"/>
    </location>
</feature>
<feature type="domain" description="Major facilitator superfamily (MFS) profile" evidence="10">
    <location>
        <begin position="6"/>
        <end position="397"/>
    </location>
</feature>
<keyword evidence="12" id="KW-1185">Reference proteome</keyword>
<dbReference type="KEGG" id="fsm:CCS41_02055"/>
<dbReference type="Gene3D" id="1.20.1250.20">
    <property type="entry name" value="MFS general substrate transporter like domains"/>
    <property type="match status" value="2"/>
</dbReference>
<gene>
    <name evidence="11" type="ORF">CCS41_02055</name>
</gene>
<dbReference type="Proteomes" id="UP000261875">
    <property type="component" value="Chromosome"/>
</dbReference>
<dbReference type="PANTHER" id="PTHR43528">
    <property type="entry name" value="ALPHA-KETOGLUTARATE PERMEASE"/>
    <property type="match status" value="1"/>
</dbReference>
<dbReference type="SUPFAM" id="SSF103473">
    <property type="entry name" value="MFS general substrate transporter"/>
    <property type="match status" value="1"/>
</dbReference>
<proteinExistence type="inferred from homology"/>
<feature type="transmembrane region" description="Helical" evidence="9">
    <location>
        <begin position="373"/>
        <end position="392"/>
    </location>
</feature>
<feature type="transmembrane region" description="Helical" evidence="9">
    <location>
        <begin position="76"/>
        <end position="97"/>
    </location>
</feature>
<comment type="similarity">
    <text evidence="2">Belongs to the major facilitator superfamily. Metabolite:H+ Symporter (MHS) family (TC 2.A.1.6) family.</text>
</comment>
<evidence type="ECO:0000256" key="6">
    <source>
        <dbReference type="ARBA" id="ARBA00022847"/>
    </source>
</evidence>
<reference evidence="11 12" key="1">
    <citation type="submission" date="2017-05" db="EMBL/GenBank/DDBJ databases">
        <title>Genome sequence of Candidatus Fukatsuia symbiotica and Candidatus Hamiltonella defensa from Acyrthosiphon pisum strain 5D.</title>
        <authorList>
            <person name="Patel V.A."/>
            <person name="Chevignon G."/>
            <person name="Russell J.A."/>
            <person name="Oliver K.M."/>
        </authorList>
    </citation>
    <scope>NUCLEOTIDE SEQUENCE [LARGE SCALE GENOMIC DNA]</scope>
    <source>
        <strain evidence="11 12">5D</strain>
    </source>
</reference>
<evidence type="ECO:0000313" key="12">
    <source>
        <dbReference type="Proteomes" id="UP000261875"/>
    </source>
</evidence>
<evidence type="ECO:0000256" key="7">
    <source>
        <dbReference type="ARBA" id="ARBA00022989"/>
    </source>
</evidence>
<dbReference type="PROSITE" id="PS50850">
    <property type="entry name" value="MFS"/>
    <property type="match status" value="1"/>
</dbReference>
<dbReference type="PANTHER" id="PTHR43528:SF1">
    <property type="entry name" value="ALPHA-KETOGLUTARATE PERMEASE"/>
    <property type="match status" value="1"/>
</dbReference>
<name>A0A2U8I363_9GAMM</name>
<dbReference type="GO" id="GO:0005886">
    <property type="term" value="C:plasma membrane"/>
    <property type="evidence" value="ECO:0007669"/>
    <property type="project" value="UniProtKB-SubCell"/>
</dbReference>
<dbReference type="InterPro" id="IPR011701">
    <property type="entry name" value="MFS"/>
</dbReference>
<dbReference type="InterPro" id="IPR005829">
    <property type="entry name" value="Sugar_transporter_CS"/>
</dbReference>
<protein>
    <submittedName>
        <fullName evidence="11">MFS transporter</fullName>
    </submittedName>
</protein>
<dbReference type="RefSeq" id="WP_119797115.1">
    <property type="nucleotide sequence ID" value="NZ_CP021659.1"/>
</dbReference>
<evidence type="ECO:0000256" key="1">
    <source>
        <dbReference type="ARBA" id="ARBA00004651"/>
    </source>
</evidence>
<dbReference type="Pfam" id="PF07690">
    <property type="entry name" value="MFS_1"/>
    <property type="match status" value="1"/>
</dbReference>
<evidence type="ECO:0000256" key="8">
    <source>
        <dbReference type="ARBA" id="ARBA00023136"/>
    </source>
</evidence>
<dbReference type="GO" id="GO:0015293">
    <property type="term" value="F:symporter activity"/>
    <property type="evidence" value="ECO:0007669"/>
    <property type="project" value="UniProtKB-KW"/>
</dbReference>
<evidence type="ECO:0000256" key="3">
    <source>
        <dbReference type="ARBA" id="ARBA00022448"/>
    </source>
</evidence>
<feature type="transmembrane region" description="Helical" evidence="9">
    <location>
        <begin position="253"/>
        <end position="273"/>
    </location>
</feature>
<feature type="transmembrane region" description="Helical" evidence="9">
    <location>
        <begin position="285"/>
        <end position="301"/>
    </location>
</feature>
<feature type="transmembrane region" description="Helical" evidence="9">
    <location>
        <begin position="176"/>
        <end position="195"/>
    </location>
</feature>
<evidence type="ECO:0000313" key="11">
    <source>
        <dbReference type="EMBL" id="AWK13562.1"/>
    </source>
</evidence>
<dbReference type="InterPro" id="IPR051084">
    <property type="entry name" value="H+-coupled_symporters"/>
</dbReference>
<organism evidence="11 12">
    <name type="scientific">Candidatus Fukatsuia symbiotica</name>
    <dbReference type="NCBI Taxonomy" id="1878942"/>
    <lineage>
        <taxon>Bacteria</taxon>
        <taxon>Pseudomonadati</taxon>
        <taxon>Pseudomonadota</taxon>
        <taxon>Gammaproteobacteria</taxon>
        <taxon>Enterobacterales</taxon>
        <taxon>Yersiniaceae</taxon>
        <taxon>Candidatus Fukatsuia</taxon>
    </lineage>
</organism>
<keyword evidence="4" id="KW-1003">Cell membrane</keyword>
<dbReference type="InterPro" id="IPR020846">
    <property type="entry name" value="MFS_dom"/>
</dbReference>
<dbReference type="InterPro" id="IPR036259">
    <property type="entry name" value="MFS_trans_sf"/>
</dbReference>
<feature type="transmembrane region" description="Helical" evidence="9">
    <location>
        <begin position="45"/>
        <end position="69"/>
    </location>
</feature>
<feature type="transmembrane region" description="Helical" evidence="9">
    <location>
        <begin position="307"/>
        <end position="332"/>
    </location>
</feature>
<keyword evidence="5 9" id="KW-0812">Transmembrane</keyword>
<evidence type="ECO:0000256" key="2">
    <source>
        <dbReference type="ARBA" id="ARBA00008240"/>
    </source>
</evidence>
<evidence type="ECO:0000256" key="5">
    <source>
        <dbReference type="ARBA" id="ARBA00022692"/>
    </source>
</evidence>
<keyword evidence="8 9" id="KW-0472">Membrane</keyword>
<sequence>MLTWKQRLGVVAGNACEFYDIALFAAISGYITVEFQQAGMGNSTYIVWGIFALRFLIRPLGGYIIGLYADHYGRKAALILTSTVIGLSTLTMAVLPISKLGAAAPLLFLILQMLQAFSFGGEYPTIIHYLLSESEQKQRAKISSMIVASSLVGVLMSLLIVYFINNLLSPEEMQQIGWRIPLLIALVNIAISFYFRQKLKEISPCVIKNQGITLLAVLKIFLIVIPGAVVFYVQNLASTLSKRALDNGTLQTLYPLLSSSLLLVFVLFIGWLTDKYSTPQKIFRLGIYALLIAAAPLYLLLASKSVVLVIIAQLALTLIAALILSNLAAVLFEKSANKTAILGLGYNAALSVFGGLSPLIIALLIPFGGLFPGIYVAASGVAFVVAGYIPAIRKSTCCTK</sequence>
<keyword evidence="7 9" id="KW-1133">Transmembrane helix</keyword>
<dbReference type="AlphaFoldDB" id="A0A2U8I363"/>
<feature type="transmembrane region" description="Helical" evidence="9">
    <location>
        <begin position="344"/>
        <end position="367"/>
    </location>
</feature>
<evidence type="ECO:0000256" key="4">
    <source>
        <dbReference type="ARBA" id="ARBA00022475"/>
    </source>
</evidence>
<dbReference type="STRING" id="1878942.GCA_900128755_00179"/>
<feature type="transmembrane region" description="Helical" evidence="9">
    <location>
        <begin position="12"/>
        <end position="33"/>
    </location>
</feature>
<evidence type="ECO:0000259" key="10">
    <source>
        <dbReference type="PROSITE" id="PS50850"/>
    </source>
</evidence>
<keyword evidence="3" id="KW-0813">Transport</keyword>
<evidence type="ECO:0000256" key="9">
    <source>
        <dbReference type="SAM" id="Phobius"/>
    </source>
</evidence>
<dbReference type="OrthoDB" id="3690818at2"/>
<comment type="subcellular location">
    <subcellularLocation>
        <location evidence="1">Cell membrane</location>
        <topology evidence="1">Multi-pass membrane protein</topology>
    </subcellularLocation>
</comment>
<dbReference type="EMBL" id="CP021659">
    <property type="protein sequence ID" value="AWK13562.1"/>
    <property type="molecule type" value="Genomic_DNA"/>
</dbReference>